<dbReference type="InterPro" id="IPR003329">
    <property type="entry name" value="Cytidylyl_trans"/>
</dbReference>
<dbReference type="Pfam" id="PF02348">
    <property type="entry name" value="CTP_transf_3"/>
    <property type="match status" value="1"/>
</dbReference>
<sequence>MEYIGIIPARYQSSRFPGKPLCDILGKSMIERVYESVIQWDKWKSVYVATDDDRIREKCFTKDIPYIFTKNTHQDCLDRSAEVVKKLENEGKSGDRYIIIQGDEPLFNINTLNVDLSP</sequence>
<reference evidence="3" key="1">
    <citation type="journal article" date="2015" name="Nature">
        <title>Complex archaea that bridge the gap between prokaryotes and eukaryotes.</title>
        <authorList>
            <person name="Spang A."/>
            <person name="Saw J.H."/>
            <person name="Jorgensen S.L."/>
            <person name="Zaremba-Niedzwiedzka K."/>
            <person name="Martijn J."/>
            <person name="Lind A.E."/>
            <person name="van Eijk R."/>
            <person name="Schleper C."/>
            <person name="Guy L."/>
            <person name="Ettema T.J."/>
        </authorList>
    </citation>
    <scope>NUCLEOTIDE SEQUENCE</scope>
</reference>
<dbReference type="Gene3D" id="3.90.550.10">
    <property type="entry name" value="Spore Coat Polysaccharide Biosynthesis Protein SpsA, Chain A"/>
    <property type="match status" value="1"/>
</dbReference>
<dbReference type="PANTHER" id="PTHR42866:SF2">
    <property type="entry name" value="3-DEOXY-MANNO-OCTULOSONATE CYTIDYLYLTRANSFERASE, MITOCHONDRIAL"/>
    <property type="match status" value="1"/>
</dbReference>
<keyword evidence="1" id="KW-0808">Transferase</keyword>
<dbReference type="GO" id="GO:0005829">
    <property type="term" value="C:cytosol"/>
    <property type="evidence" value="ECO:0007669"/>
    <property type="project" value="TreeGrafter"/>
</dbReference>
<evidence type="ECO:0008006" key="4">
    <source>
        <dbReference type="Google" id="ProtNLM"/>
    </source>
</evidence>
<protein>
    <recommendedName>
        <fullName evidence="4">3-deoxy-manno-octulosonate cytidylyltransferase</fullName>
    </recommendedName>
</protein>
<dbReference type="InterPro" id="IPR029044">
    <property type="entry name" value="Nucleotide-diphossugar_trans"/>
</dbReference>
<dbReference type="AlphaFoldDB" id="A0A0F9CDN2"/>
<name>A0A0F9CDN2_9ZZZZ</name>
<proteinExistence type="predicted"/>
<organism evidence="3">
    <name type="scientific">marine sediment metagenome</name>
    <dbReference type="NCBI Taxonomy" id="412755"/>
    <lineage>
        <taxon>unclassified sequences</taxon>
        <taxon>metagenomes</taxon>
        <taxon>ecological metagenomes</taxon>
    </lineage>
</organism>
<comment type="caution">
    <text evidence="3">The sequence shown here is derived from an EMBL/GenBank/DDBJ whole genome shotgun (WGS) entry which is preliminary data.</text>
</comment>
<accession>A0A0F9CDN2</accession>
<dbReference type="PANTHER" id="PTHR42866">
    <property type="entry name" value="3-DEOXY-MANNO-OCTULOSONATE CYTIDYLYLTRANSFERASE"/>
    <property type="match status" value="1"/>
</dbReference>
<gene>
    <name evidence="3" type="ORF">LCGC14_2678870</name>
</gene>
<dbReference type="GO" id="GO:0008690">
    <property type="term" value="F:3-deoxy-manno-octulosonate cytidylyltransferase activity"/>
    <property type="evidence" value="ECO:0007669"/>
    <property type="project" value="TreeGrafter"/>
</dbReference>
<evidence type="ECO:0000313" key="3">
    <source>
        <dbReference type="EMBL" id="KKK94831.1"/>
    </source>
</evidence>
<evidence type="ECO:0000256" key="1">
    <source>
        <dbReference type="ARBA" id="ARBA00022679"/>
    </source>
</evidence>
<feature type="non-terminal residue" evidence="3">
    <location>
        <position position="118"/>
    </location>
</feature>
<evidence type="ECO:0000256" key="2">
    <source>
        <dbReference type="ARBA" id="ARBA00022695"/>
    </source>
</evidence>
<dbReference type="SUPFAM" id="SSF53448">
    <property type="entry name" value="Nucleotide-diphospho-sugar transferases"/>
    <property type="match status" value="1"/>
</dbReference>
<keyword evidence="2" id="KW-0548">Nucleotidyltransferase</keyword>
<dbReference type="EMBL" id="LAZR01047178">
    <property type="protein sequence ID" value="KKK94831.1"/>
    <property type="molecule type" value="Genomic_DNA"/>
</dbReference>